<organism evidence="1 2">
    <name type="scientific">uncultured phage cr8_1</name>
    <dbReference type="NCBI Taxonomy" id="2772068"/>
    <lineage>
        <taxon>Viruses</taxon>
        <taxon>Duplodnaviria</taxon>
        <taxon>Heunggongvirae</taxon>
        <taxon>Uroviricota</taxon>
        <taxon>Caudoviricetes</taxon>
        <taxon>Crassvirales</taxon>
        <taxon>Intestiviridae</taxon>
        <taxon>Obtuvirinae</taxon>
        <taxon>Fohxhuevirus</taxon>
        <taxon>Fohxhuevirus gastrointestinalis</taxon>
    </lineage>
</organism>
<dbReference type="GeneID" id="65129349"/>
<dbReference type="Proteomes" id="UP000594003">
    <property type="component" value="Segment"/>
</dbReference>
<keyword evidence="2" id="KW-1185">Reference proteome</keyword>
<protein>
    <submittedName>
        <fullName evidence="1">Major capsid protein</fullName>
    </submittedName>
</protein>
<dbReference type="RefSeq" id="YP_010111024.1">
    <property type="nucleotide sequence ID" value="NC_055877.1"/>
</dbReference>
<dbReference type="InterPro" id="IPR056401">
    <property type="entry name" value="Crass_capsid"/>
</dbReference>
<evidence type="ECO:0000313" key="2">
    <source>
        <dbReference type="Proteomes" id="UP000594003"/>
    </source>
</evidence>
<dbReference type="EMBL" id="MT774384">
    <property type="protein sequence ID" value="QOR58866.1"/>
    <property type="molecule type" value="Genomic_DNA"/>
</dbReference>
<sequence length="492" mass="55335">MYAIREVQRGNYDDRGYSNEETIAHLMLSKPSEINSMLTYTFGMDDDRFPLNFLTEGQGAAGTVDIDTTDWTWKTMGRMKFNDTVLWFNTANTTPGKGGAFFEVEFRTHWFIEQYGLIAPDGVTQVRIMKDLGKGAHGGYLYRLRIANPNPNAYVDVTKNLAVGKSWSLTAPTIPESYSKGNRTNTMGPGKMTSQLEFHRFSKEIAGNIANTVVTYEFKTASGGTTNLWINEEMRQFELQQRVMNEERLWFAEYNKTINGEITMVDPDNGQPIPYTAGMQQICRESNYDTYGEELTLNKLNRTIGDILDKDTDTGKMDIVLACGKGFVEDFDRAIKNDAKDSGFVTPLGDKMIQQSATGLTYGNYFRQYKTVDGHIITLKHLSFLDRGTFADNAKANGDIHPRTGYPMTSHQAFMLDTSSYDGHNNIRKVRKKGQVYINGVIKGLTPIPASWGAVPTNSLATDIDCSRYEVKNSYGLQVDKATKFFQLKCVL</sequence>
<dbReference type="KEGG" id="vg:65129349"/>
<name>A0A7M1RX39_9CAUD</name>
<dbReference type="Pfam" id="PF23898">
    <property type="entry name" value="Crass_capsid"/>
    <property type="match status" value="1"/>
</dbReference>
<accession>A0A7M1RX39</accession>
<evidence type="ECO:0000313" key="1">
    <source>
        <dbReference type="EMBL" id="QOR58866.1"/>
    </source>
</evidence>
<reference evidence="1 2" key="1">
    <citation type="submission" date="2020-07" db="EMBL/GenBank/DDBJ databases">
        <title>Taxonomic proposal: Crassvirales, a new order of highly abundant and diverse bacterial viruses.</title>
        <authorList>
            <person name="Shkoporov A.N."/>
            <person name="Stockdale S.R."/>
            <person name="Guerin E."/>
            <person name="Ross R.P."/>
            <person name="Hill C."/>
        </authorList>
    </citation>
    <scope>NUCLEOTIDE SEQUENCE [LARGE SCALE GENOMIC DNA]</scope>
</reference>
<proteinExistence type="predicted"/>